<dbReference type="PANTHER" id="PTHR10907">
    <property type="entry name" value="REGUCALCIN"/>
    <property type="match status" value="1"/>
</dbReference>
<dbReference type="GO" id="GO:0004341">
    <property type="term" value="F:gluconolactonase activity"/>
    <property type="evidence" value="ECO:0007669"/>
    <property type="project" value="UniProtKB-EC"/>
</dbReference>
<dbReference type="PRINTS" id="PR01791">
    <property type="entry name" value="REGUCALCIN"/>
</dbReference>
<evidence type="ECO:0000256" key="9">
    <source>
        <dbReference type="ARBA" id="ARBA00022490"/>
    </source>
</evidence>
<keyword evidence="10 15" id="KW-0479">Metal-binding</keyword>
<evidence type="ECO:0000256" key="13">
    <source>
        <dbReference type="ARBA" id="ARBA00032464"/>
    </source>
</evidence>
<sequence>MSVSVLLENVAGFTGEGPHWDETTNRLYHVDIGGSTVHRWDAGTQQNSSVNVGGYTGFVIPSTKGDLIIGLENKIARLNWDTKEVIELAEVQHGQNTRFNDAKCDASGRLWAGTMSRESYPSQPEDIKFEKGAFYSYSVDGVIKQQLDKITCSNGMAWTKDNSVMYYIDSIPRKVYAFDFDINKGTLANRKVAIDYGDESTLSSLGYPDGMCMDTEGKLWVACYGASKVIRFDPETGKPLREIKFPDSRRITSCCFGGANFDELFVTSAKSVDPAEDVKFPLAGSVFRVTGLGVKGCPASKFDG</sequence>
<gene>
    <name evidence="18" type="primary">LOC106181504</name>
</gene>
<dbReference type="GO" id="GO:0005509">
    <property type="term" value="F:calcium ion binding"/>
    <property type="evidence" value="ECO:0007669"/>
    <property type="project" value="InterPro"/>
</dbReference>
<dbReference type="Proteomes" id="UP000085678">
    <property type="component" value="Unplaced"/>
</dbReference>
<dbReference type="InterPro" id="IPR011042">
    <property type="entry name" value="6-blade_b-propeller_TolB-like"/>
</dbReference>
<dbReference type="Gene3D" id="2.120.10.30">
    <property type="entry name" value="TolB, C-terminal domain"/>
    <property type="match status" value="1"/>
</dbReference>
<feature type="domain" description="SMP-30/Gluconolactonase/LRE-like region" evidence="16">
    <location>
        <begin position="15"/>
        <end position="269"/>
    </location>
</feature>
<evidence type="ECO:0000259" key="16">
    <source>
        <dbReference type="Pfam" id="PF08450"/>
    </source>
</evidence>
<evidence type="ECO:0000256" key="2">
    <source>
        <dbReference type="ARBA" id="ARBA00001913"/>
    </source>
</evidence>
<evidence type="ECO:0000256" key="1">
    <source>
        <dbReference type="ARBA" id="ARBA00001589"/>
    </source>
</evidence>
<dbReference type="KEGG" id="lak:106181504"/>
<dbReference type="InParanoid" id="A0A1S3KGI2"/>
<dbReference type="PANTHER" id="PTHR10907:SF47">
    <property type="entry name" value="REGUCALCIN"/>
    <property type="match status" value="1"/>
</dbReference>
<dbReference type="GO" id="GO:0019853">
    <property type="term" value="P:L-ascorbic acid biosynthetic process"/>
    <property type="evidence" value="ECO:0007669"/>
    <property type="project" value="TreeGrafter"/>
</dbReference>
<dbReference type="InterPro" id="IPR005511">
    <property type="entry name" value="SMP-30"/>
</dbReference>
<evidence type="ECO:0000313" key="17">
    <source>
        <dbReference type="Proteomes" id="UP000085678"/>
    </source>
</evidence>
<keyword evidence="15" id="KW-0862">Zinc</keyword>
<evidence type="ECO:0000256" key="8">
    <source>
        <dbReference type="ARBA" id="ARBA00016808"/>
    </source>
</evidence>
<evidence type="ECO:0000256" key="7">
    <source>
        <dbReference type="ARBA" id="ARBA00013227"/>
    </source>
</evidence>
<comment type="similarity">
    <text evidence="6">Belongs to the SMP-30/CGR1 family.</text>
</comment>
<keyword evidence="11" id="KW-0378">Hydrolase</keyword>
<dbReference type="RefSeq" id="XP_013421341.1">
    <property type="nucleotide sequence ID" value="XM_013565887.1"/>
</dbReference>
<protein>
    <recommendedName>
        <fullName evidence="8">Regucalcin</fullName>
        <ecNumber evidence="7">3.1.1.17</ecNumber>
    </recommendedName>
    <alternativeName>
        <fullName evidence="13">Gluconolactonase</fullName>
    </alternativeName>
</protein>
<organism evidence="17 18">
    <name type="scientific">Lingula anatina</name>
    <name type="common">Brachiopod</name>
    <name type="synonym">Lingula unguis</name>
    <dbReference type="NCBI Taxonomy" id="7574"/>
    <lineage>
        <taxon>Eukaryota</taxon>
        <taxon>Metazoa</taxon>
        <taxon>Spiralia</taxon>
        <taxon>Lophotrochozoa</taxon>
        <taxon>Brachiopoda</taxon>
        <taxon>Linguliformea</taxon>
        <taxon>Lingulata</taxon>
        <taxon>Lingulida</taxon>
        <taxon>Linguloidea</taxon>
        <taxon>Lingulidae</taxon>
        <taxon>Lingula</taxon>
    </lineage>
</organism>
<comment type="catalytic activity">
    <reaction evidence="1">
        <text>D-glucono-1,5-lactone + H2O = D-gluconate + H(+)</text>
        <dbReference type="Rhea" id="RHEA:10440"/>
        <dbReference type="ChEBI" id="CHEBI:15377"/>
        <dbReference type="ChEBI" id="CHEBI:15378"/>
        <dbReference type="ChEBI" id="CHEBI:16217"/>
        <dbReference type="ChEBI" id="CHEBI:18391"/>
        <dbReference type="EC" id="3.1.1.17"/>
    </reaction>
</comment>
<comment type="cofactor">
    <cofactor evidence="15">
        <name>Zn(2+)</name>
        <dbReference type="ChEBI" id="CHEBI:29105"/>
    </cofactor>
    <text evidence="15">Binds 1 divalent metal cation per subunit.</text>
</comment>
<dbReference type="OMA" id="LWRCRAD"/>
<dbReference type="FunCoup" id="A0A1S3KGI2">
    <property type="interactions" value="277"/>
</dbReference>
<keyword evidence="17" id="KW-1185">Reference proteome</keyword>
<dbReference type="Pfam" id="PF08450">
    <property type="entry name" value="SGL"/>
    <property type="match status" value="1"/>
</dbReference>
<dbReference type="PRINTS" id="PR01790">
    <property type="entry name" value="SMP30FAMILY"/>
</dbReference>
<keyword evidence="12" id="KW-0106">Calcium</keyword>
<comment type="subcellular location">
    <subcellularLocation>
        <location evidence="5">Cytoplasm</location>
    </subcellularLocation>
</comment>
<dbReference type="FunFam" id="2.120.10.30:FF:000027">
    <property type="entry name" value="Regucalcin homologue"/>
    <property type="match status" value="1"/>
</dbReference>
<comment type="cofactor">
    <cofactor evidence="2">
        <name>Ca(2+)</name>
        <dbReference type="ChEBI" id="CHEBI:29108"/>
    </cofactor>
</comment>
<evidence type="ECO:0000313" key="18">
    <source>
        <dbReference type="RefSeq" id="XP_013421341.1"/>
    </source>
</evidence>
<dbReference type="GO" id="GO:0005737">
    <property type="term" value="C:cytoplasm"/>
    <property type="evidence" value="ECO:0007669"/>
    <property type="project" value="UniProtKB-SubCell"/>
</dbReference>
<feature type="binding site" evidence="15">
    <location>
        <position position="154"/>
    </location>
    <ligand>
        <name>a divalent metal cation</name>
        <dbReference type="ChEBI" id="CHEBI:60240"/>
    </ligand>
</feature>
<evidence type="ECO:0000256" key="14">
    <source>
        <dbReference type="PIRSR" id="PIRSR605511-1"/>
    </source>
</evidence>
<feature type="binding site" evidence="15">
    <location>
        <position position="98"/>
    </location>
    <ligand>
        <name>substrate</name>
    </ligand>
</feature>
<name>A0A1S3KGI2_LINAN</name>
<dbReference type="InterPro" id="IPR013658">
    <property type="entry name" value="SGL"/>
</dbReference>
<feature type="binding site" evidence="15">
    <location>
        <position position="16"/>
    </location>
    <ligand>
        <name>a divalent metal cation</name>
        <dbReference type="ChEBI" id="CHEBI:60240"/>
    </ligand>
</feature>
<dbReference type="GO" id="GO:0030234">
    <property type="term" value="F:enzyme regulator activity"/>
    <property type="evidence" value="ECO:0007669"/>
    <property type="project" value="InterPro"/>
</dbReference>
<feature type="binding site" evidence="15">
    <location>
        <position position="118"/>
    </location>
    <ligand>
        <name>substrate</name>
    </ligand>
</feature>
<dbReference type="STRING" id="7574.A0A1S3KGI2"/>
<evidence type="ECO:0000256" key="4">
    <source>
        <dbReference type="ARBA" id="ARBA00001946"/>
    </source>
</evidence>
<comment type="cofactor">
    <cofactor evidence="4">
        <name>Mg(2+)</name>
        <dbReference type="ChEBI" id="CHEBI:18420"/>
    </cofactor>
</comment>
<keyword evidence="9" id="KW-0963">Cytoplasm</keyword>
<evidence type="ECO:0000256" key="12">
    <source>
        <dbReference type="ARBA" id="ARBA00022837"/>
    </source>
</evidence>
<dbReference type="SUPFAM" id="SSF63829">
    <property type="entry name" value="Calcium-dependent phosphotriesterase"/>
    <property type="match status" value="1"/>
</dbReference>
<reference evidence="18" key="1">
    <citation type="submission" date="2025-08" db="UniProtKB">
        <authorList>
            <consortium name="RefSeq"/>
        </authorList>
    </citation>
    <scope>IDENTIFICATION</scope>
    <source>
        <tissue evidence="18">Gonads</tissue>
    </source>
</reference>
<feature type="active site" description="Proton donor/acceptor" evidence="14">
    <location>
        <position position="209"/>
    </location>
</feature>
<feature type="binding site" evidence="15">
    <location>
        <position position="100"/>
    </location>
    <ligand>
        <name>substrate</name>
    </ligand>
</feature>
<evidence type="ECO:0000256" key="5">
    <source>
        <dbReference type="ARBA" id="ARBA00004496"/>
    </source>
</evidence>
<dbReference type="EC" id="3.1.1.17" evidence="7"/>
<proteinExistence type="inferred from homology"/>
<comment type="cofactor">
    <cofactor evidence="3">
        <name>Mn(2+)</name>
        <dbReference type="ChEBI" id="CHEBI:29035"/>
    </cofactor>
</comment>
<evidence type="ECO:0000256" key="10">
    <source>
        <dbReference type="ARBA" id="ARBA00022723"/>
    </source>
</evidence>
<dbReference type="GeneID" id="106181504"/>
<evidence type="ECO:0000256" key="15">
    <source>
        <dbReference type="PIRSR" id="PIRSR605511-2"/>
    </source>
</evidence>
<dbReference type="AlphaFoldDB" id="A0A1S3KGI2"/>
<dbReference type="OrthoDB" id="423498at2759"/>
<accession>A0A1S3KGI2</accession>
<evidence type="ECO:0000256" key="3">
    <source>
        <dbReference type="ARBA" id="ARBA00001936"/>
    </source>
</evidence>
<evidence type="ECO:0000256" key="6">
    <source>
        <dbReference type="ARBA" id="ARBA00008853"/>
    </source>
</evidence>
<dbReference type="InterPro" id="IPR008367">
    <property type="entry name" value="Regucalcin"/>
</dbReference>
<feature type="binding site" evidence="15">
    <location>
        <position position="209"/>
    </location>
    <ligand>
        <name>a divalent metal cation</name>
        <dbReference type="ChEBI" id="CHEBI:60240"/>
    </ligand>
</feature>
<evidence type="ECO:0000256" key="11">
    <source>
        <dbReference type="ARBA" id="ARBA00022801"/>
    </source>
</evidence>